<dbReference type="EMBL" id="SZYD01000015">
    <property type="protein sequence ID" value="KAD3641631.1"/>
    <property type="molecule type" value="Genomic_DNA"/>
</dbReference>
<evidence type="ECO:0000313" key="2">
    <source>
        <dbReference type="EMBL" id="KAD3641631.1"/>
    </source>
</evidence>
<reference evidence="2 3" key="1">
    <citation type="submission" date="2019-05" db="EMBL/GenBank/DDBJ databases">
        <title>Mikania micrantha, genome provides insights into the molecular mechanism of rapid growth.</title>
        <authorList>
            <person name="Liu B."/>
        </authorList>
    </citation>
    <scope>NUCLEOTIDE SEQUENCE [LARGE SCALE GENOMIC DNA]</scope>
    <source>
        <strain evidence="2">NLD-2019</strain>
        <tissue evidence="2">Leaf</tissue>
    </source>
</reference>
<feature type="chain" id="PRO_5024454944" description="GAF domain-containing protein" evidence="1">
    <location>
        <begin position="27"/>
        <end position="262"/>
    </location>
</feature>
<sequence>MEAMNSNNHFNIVLVIVCQLVPAIESVLREVFGKFNFREEPGLLQFWACRTDPNSKEIGCNLVLTHLTYNPTQDQGLEDYRKRCLEKQYPFIGIETSVGNWLAGRAVQTGIADHRTIHHVVDQDDQHSVDVGARGQLVLPVFFDDGAENKLAGVIEYVTPARKESYVEDFEQIQNLLKFQTFYQIKKFQNFGFQEMSSRKFGDRSKSSRRRARSISPMRTNDVLQWLEEFEDKLDLYLTIVKLRRHVAFPVVIRRPEQYFQK</sequence>
<proteinExistence type="predicted"/>
<keyword evidence="3" id="KW-1185">Reference proteome</keyword>
<dbReference type="Proteomes" id="UP000326396">
    <property type="component" value="Linkage Group LG5"/>
</dbReference>
<name>A0A5N6MMS0_9ASTR</name>
<comment type="caution">
    <text evidence="2">The sequence shown here is derived from an EMBL/GenBank/DDBJ whole genome shotgun (WGS) entry which is preliminary data.</text>
</comment>
<protein>
    <recommendedName>
        <fullName evidence="4">GAF domain-containing protein</fullName>
    </recommendedName>
</protein>
<gene>
    <name evidence="2" type="ORF">E3N88_30855</name>
</gene>
<dbReference type="AlphaFoldDB" id="A0A5N6MMS0"/>
<accession>A0A5N6MMS0</accession>
<evidence type="ECO:0000313" key="3">
    <source>
        <dbReference type="Proteomes" id="UP000326396"/>
    </source>
</evidence>
<evidence type="ECO:0000256" key="1">
    <source>
        <dbReference type="SAM" id="SignalP"/>
    </source>
</evidence>
<organism evidence="2 3">
    <name type="scientific">Mikania micrantha</name>
    <name type="common">bitter vine</name>
    <dbReference type="NCBI Taxonomy" id="192012"/>
    <lineage>
        <taxon>Eukaryota</taxon>
        <taxon>Viridiplantae</taxon>
        <taxon>Streptophyta</taxon>
        <taxon>Embryophyta</taxon>
        <taxon>Tracheophyta</taxon>
        <taxon>Spermatophyta</taxon>
        <taxon>Magnoliopsida</taxon>
        <taxon>eudicotyledons</taxon>
        <taxon>Gunneridae</taxon>
        <taxon>Pentapetalae</taxon>
        <taxon>asterids</taxon>
        <taxon>campanulids</taxon>
        <taxon>Asterales</taxon>
        <taxon>Asteraceae</taxon>
        <taxon>Asteroideae</taxon>
        <taxon>Heliantheae alliance</taxon>
        <taxon>Eupatorieae</taxon>
        <taxon>Mikania</taxon>
    </lineage>
</organism>
<keyword evidence="1" id="KW-0732">Signal</keyword>
<feature type="signal peptide" evidence="1">
    <location>
        <begin position="1"/>
        <end position="26"/>
    </location>
</feature>
<evidence type="ECO:0008006" key="4">
    <source>
        <dbReference type="Google" id="ProtNLM"/>
    </source>
</evidence>